<comment type="pathway">
    <text evidence="1">Cell wall biogenesis; cell wall polysaccharide biosynthesis.</text>
</comment>
<evidence type="ECO:0000259" key="6">
    <source>
        <dbReference type="Pfam" id="PF00535"/>
    </source>
</evidence>
<keyword evidence="3" id="KW-0328">Glycosyltransferase</keyword>
<sequence>MTETGAPTDTEREAGREAIRDTRPDEPAATGIACAGMDLADDAAHWLPARRDHTRSRVLVSLHGEVLGYLEFALAPHEVTAALVRQEATRTFAPRIATHLRLEGRRASPGADQVIAPAGPLCPRRWTGGPLPSLTIAVCTRDRADILESCLRHVMATPDPEVEILVIDNAPSDERTADLVTSLQAIDPRLRYHREDRPGLSSARNAALAHASGEVLAFTDDDVSVDSGWASALQQAAATGAGCVTGLVATASVDSPAEAYFDARSPSWSARCEPETFDLAQNRRAGALYPFSAGIFGTGANMAVRTRLVQELGGFDEALGAGTRTRGGEDLDMFVRILLAGERIVYEPSALVWHHHRADDAALLRQLRGYGSGLTAYLTGTLLSPGSRAALLRAIGPGLWRMRQIDRTTRERMSAGIAPPPGVRRAELAGALRGPWDYLRARRRARASRPADA</sequence>
<dbReference type="InterPro" id="IPR029044">
    <property type="entry name" value="Nucleotide-diphossugar_trans"/>
</dbReference>
<dbReference type="RefSeq" id="WP_169925882.1">
    <property type="nucleotide sequence ID" value="NZ_PDJD01000001.1"/>
</dbReference>
<evidence type="ECO:0000313" key="7">
    <source>
        <dbReference type="EMBL" id="PFG19536.1"/>
    </source>
</evidence>
<comment type="similarity">
    <text evidence="2">Belongs to the glycosyltransferase 2 family.</text>
</comment>
<keyword evidence="8" id="KW-1185">Reference proteome</keyword>
<keyword evidence="4 7" id="KW-0808">Transferase</keyword>
<dbReference type="GO" id="GO:0016757">
    <property type="term" value="F:glycosyltransferase activity"/>
    <property type="evidence" value="ECO:0007669"/>
    <property type="project" value="UniProtKB-KW"/>
</dbReference>
<protein>
    <submittedName>
        <fullName evidence="7">Glycosyl transferase family 2</fullName>
    </submittedName>
</protein>
<evidence type="ECO:0000256" key="2">
    <source>
        <dbReference type="ARBA" id="ARBA00006739"/>
    </source>
</evidence>
<organism evidence="7 8">
    <name type="scientific">Serinibacter salmoneus</name>
    <dbReference type="NCBI Taxonomy" id="556530"/>
    <lineage>
        <taxon>Bacteria</taxon>
        <taxon>Bacillati</taxon>
        <taxon>Actinomycetota</taxon>
        <taxon>Actinomycetes</taxon>
        <taxon>Micrococcales</taxon>
        <taxon>Beutenbergiaceae</taxon>
        <taxon>Serinibacter</taxon>
    </lineage>
</organism>
<evidence type="ECO:0000256" key="4">
    <source>
        <dbReference type="ARBA" id="ARBA00022679"/>
    </source>
</evidence>
<accession>A0A2A9CZI0</accession>
<dbReference type="Gene3D" id="3.90.550.10">
    <property type="entry name" value="Spore Coat Polysaccharide Biosynthesis Protein SpsA, Chain A"/>
    <property type="match status" value="1"/>
</dbReference>
<reference evidence="7 8" key="1">
    <citation type="submission" date="2017-10" db="EMBL/GenBank/DDBJ databases">
        <title>Sequencing the genomes of 1000 actinobacteria strains.</title>
        <authorList>
            <person name="Klenk H.-P."/>
        </authorList>
    </citation>
    <scope>NUCLEOTIDE SEQUENCE [LARGE SCALE GENOMIC DNA]</scope>
    <source>
        <strain evidence="7 8">DSM 21801</strain>
    </source>
</reference>
<dbReference type="SUPFAM" id="SSF53448">
    <property type="entry name" value="Nucleotide-diphospho-sugar transferases"/>
    <property type="match status" value="1"/>
</dbReference>
<name>A0A2A9CZI0_9MICO</name>
<evidence type="ECO:0000256" key="5">
    <source>
        <dbReference type="SAM" id="MobiDB-lite"/>
    </source>
</evidence>
<evidence type="ECO:0000256" key="3">
    <source>
        <dbReference type="ARBA" id="ARBA00022676"/>
    </source>
</evidence>
<evidence type="ECO:0000313" key="8">
    <source>
        <dbReference type="Proteomes" id="UP000224915"/>
    </source>
</evidence>
<dbReference type="EMBL" id="PDJD01000001">
    <property type="protein sequence ID" value="PFG19536.1"/>
    <property type="molecule type" value="Genomic_DNA"/>
</dbReference>
<feature type="region of interest" description="Disordered" evidence="5">
    <location>
        <begin position="1"/>
        <end position="28"/>
    </location>
</feature>
<dbReference type="AlphaFoldDB" id="A0A2A9CZI0"/>
<dbReference type="Pfam" id="PF00535">
    <property type="entry name" value="Glycos_transf_2"/>
    <property type="match status" value="1"/>
</dbReference>
<feature type="compositionally biased region" description="Basic and acidic residues" evidence="5">
    <location>
        <begin position="9"/>
        <end position="26"/>
    </location>
</feature>
<feature type="domain" description="Glycosyltransferase 2-like" evidence="6">
    <location>
        <begin position="135"/>
        <end position="263"/>
    </location>
</feature>
<dbReference type="Proteomes" id="UP000224915">
    <property type="component" value="Unassembled WGS sequence"/>
</dbReference>
<dbReference type="PANTHER" id="PTHR43179:SF12">
    <property type="entry name" value="GALACTOFURANOSYLTRANSFERASE GLFT2"/>
    <property type="match status" value="1"/>
</dbReference>
<dbReference type="InterPro" id="IPR001173">
    <property type="entry name" value="Glyco_trans_2-like"/>
</dbReference>
<proteinExistence type="inferred from homology"/>
<gene>
    <name evidence="7" type="ORF">ATL40_1100</name>
</gene>
<comment type="caution">
    <text evidence="7">The sequence shown here is derived from an EMBL/GenBank/DDBJ whole genome shotgun (WGS) entry which is preliminary data.</text>
</comment>
<evidence type="ECO:0000256" key="1">
    <source>
        <dbReference type="ARBA" id="ARBA00004776"/>
    </source>
</evidence>
<dbReference type="PANTHER" id="PTHR43179">
    <property type="entry name" value="RHAMNOSYLTRANSFERASE WBBL"/>
    <property type="match status" value="1"/>
</dbReference>